<dbReference type="SMART" id="SM00409">
    <property type="entry name" value="IG"/>
    <property type="match status" value="2"/>
</dbReference>
<dbReference type="Gene3D" id="2.60.40.10">
    <property type="entry name" value="Immunoglobulins"/>
    <property type="match status" value="2"/>
</dbReference>
<feature type="signal peptide" evidence="2">
    <location>
        <begin position="1"/>
        <end position="38"/>
    </location>
</feature>
<dbReference type="InterPro" id="IPR013783">
    <property type="entry name" value="Ig-like_fold"/>
</dbReference>
<feature type="chain" id="PRO_5043867338" description="Immunoglobulin domain-containing protein" evidence="2">
    <location>
        <begin position="39"/>
        <end position="293"/>
    </location>
</feature>
<protein>
    <recommendedName>
        <fullName evidence="3">Immunoglobulin domain-containing protein</fullName>
    </recommendedName>
</protein>
<reference evidence="4 5" key="1">
    <citation type="submission" date="2024-05" db="EMBL/GenBank/DDBJ databases">
        <title>A high-quality chromosomal-level genome assembly of Topmouth culter (Culter alburnus).</title>
        <authorList>
            <person name="Zhao H."/>
        </authorList>
    </citation>
    <scope>NUCLEOTIDE SEQUENCE [LARGE SCALE GENOMIC DNA]</scope>
    <source>
        <strain evidence="4">CATC2023</strain>
        <tissue evidence="4">Muscle</tissue>
    </source>
</reference>
<keyword evidence="1" id="KW-1133">Transmembrane helix</keyword>
<sequence>MAVAIPGRSAPVQRTLFRCLKLLLLLIYFINYIGSAAAGNTPRHVTGEEGGNATLLCEFEARDDLDIALFRQSKKIIVCQNEECSERFVKKGACDVIIKGLRLSDARRYILRVNNADGQREVEREFHLHIQDEISVKTGEQLKMDVLLINADKVEKNSSGEWTEVWTRGHGVRVSSDRLNISDGNLTISNFTVSDTGTYRVLDSEGEILITVTVTLREDQIRNISGSSSGTKGKLDTDDTPDGTEAHTVASWIIVVSVIGALLLVLVISALIWKNRDTDQKVYQDVPTKDMNM</sequence>
<evidence type="ECO:0000313" key="4">
    <source>
        <dbReference type="EMBL" id="KAK9958206.1"/>
    </source>
</evidence>
<dbReference type="SUPFAM" id="SSF48726">
    <property type="entry name" value="Immunoglobulin"/>
    <property type="match status" value="2"/>
</dbReference>
<dbReference type="Proteomes" id="UP001479290">
    <property type="component" value="Unassembled WGS sequence"/>
</dbReference>
<dbReference type="InterPro" id="IPR013106">
    <property type="entry name" value="Ig_V-set"/>
</dbReference>
<evidence type="ECO:0000256" key="1">
    <source>
        <dbReference type="SAM" id="Phobius"/>
    </source>
</evidence>
<comment type="caution">
    <text evidence="4">The sequence shown here is derived from an EMBL/GenBank/DDBJ whole genome shotgun (WGS) entry which is preliminary data.</text>
</comment>
<keyword evidence="5" id="KW-1185">Reference proteome</keyword>
<gene>
    <name evidence="4" type="ORF">ABG768_012380</name>
</gene>
<dbReference type="InterPro" id="IPR036179">
    <property type="entry name" value="Ig-like_dom_sf"/>
</dbReference>
<keyword evidence="1" id="KW-0472">Membrane</keyword>
<dbReference type="AlphaFoldDB" id="A0AAW1ZA46"/>
<feature type="domain" description="Immunoglobulin" evidence="3">
    <location>
        <begin position="131"/>
        <end position="215"/>
    </location>
</feature>
<feature type="transmembrane region" description="Helical" evidence="1">
    <location>
        <begin position="249"/>
        <end position="273"/>
    </location>
</feature>
<keyword evidence="1" id="KW-0812">Transmembrane</keyword>
<dbReference type="EMBL" id="JAWDJR010000019">
    <property type="protein sequence ID" value="KAK9958206.1"/>
    <property type="molecule type" value="Genomic_DNA"/>
</dbReference>
<organism evidence="4 5">
    <name type="scientific">Culter alburnus</name>
    <name type="common">Topmouth culter</name>
    <dbReference type="NCBI Taxonomy" id="194366"/>
    <lineage>
        <taxon>Eukaryota</taxon>
        <taxon>Metazoa</taxon>
        <taxon>Chordata</taxon>
        <taxon>Craniata</taxon>
        <taxon>Vertebrata</taxon>
        <taxon>Euteleostomi</taxon>
        <taxon>Actinopterygii</taxon>
        <taxon>Neopterygii</taxon>
        <taxon>Teleostei</taxon>
        <taxon>Ostariophysi</taxon>
        <taxon>Cypriniformes</taxon>
        <taxon>Xenocyprididae</taxon>
        <taxon>Xenocypridinae</taxon>
        <taxon>Culter</taxon>
    </lineage>
</organism>
<evidence type="ECO:0000313" key="5">
    <source>
        <dbReference type="Proteomes" id="UP001479290"/>
    </source>
</evidence>
<evidence type="ECO:0000256" key="2">
    <source>
        <dbReference type="SAM" id="SignalP"/>
    </source>
</evidence>
<dbReference type="Pfam" id="PF07686">
    <property type="entry name" value="V-set"/>
    <property type="match status" value="1"/>
</dbReference>
<name>A0AAW1ZA46_CULAL</name>
<dbReference type="InterPro" id="IPR003599">
    <property type="entry name" value="Ig_sub"/>
</dbReference>
<proteinExistence type="predicted"/>
<evidence type="ECO:0000259" key="3">
    <source>
        <dbReference type="SMART" id="SM00409"/>
    </source>
</evidence>
<feature type="domain" description="Immunoglobulin" evidence="3">
    <location>
        <begin position="42"/>
        <end position="129"/>
    </location>
</feature>
<keyword evidence="2" id="KW-0732">Signal</keyword>
<accession>A0AAW1ZA46</accession>